<dbReference type="AlphaFoldDB" id="A0A4R1MEH6"/>
<dbReference type="EMBL" id="SMGQ01000015">
    <property type="protein sequence ID" value="TCK90527.1"/>
    <property type="molecule type" value="Genomic_DNA"/>
</dbReference>
<name>A0A4R1MEH6_9FIRM</name>
<dbReference type="RefSeq" id="WP_132282978.1">
    <property type="nucleotide sequence ID" value="NZ_SMGQ01000015.1"/>
</dbReference>
<accession>A0A4R1MEH6</accession>
<dbReference type="Gene3D" id="3.20.20.70">
    <property type="entry name" value="Aldolase class I"/>
    <property type="match status" value="1"/>
</dbReference>
<keyword evidence="4" id="KW-0288">FMN</keyword>
<keyword evidence="3" id="KW-0285">Flavoprotein</keyword>
<keyword evidence="6" id="KW-0223">Dioxygenase</keyword>
<dbReference type="OrthoDB" id="9778912at2"/>
<dbReference type="InterPro" id="IPR004136">
    <property type="entry name" value="NMO"/>
</dbReference>
<evidence type="ECO:0000256" key="4">
    <source>
        <dbReference type="ARBA" id="ARBA00022643"/>
    </source>
</evidence>
<comment type="caution">
    <text evidence="6">The sequence shown here is derived from an EMBL/GenBank/DDBJ whole genome shotgun (WGS) entry which is preliminary data.</text>
</comment>
<dbReference type="SUPFAM" id="SSF51412">
    <property type="entry name" value="Inosine monophosphate dehydrogenase (IMPDH)"/>
    <property type="match status" value="1"/>
</dbReference>
<protein>
    <recommendedName>
        <fullName evidence="2">Probable nitronate monooxygenase</fullName>
    </recommendedName>
</protein>
<comment type="function">
    <text evidence="1">Nitronate monooxygenase that uses molecular oxygen to catalyze the oxidative denitrification of alkyl nitronates. Acts on propionate 3-nitronate (P3N), the presumed physiological substrate. Probably functions in the detoxification of P3N, a metabolic poison produced by plants and fungi as a defense mechanism.</text>
</comment>
<dbReference type="InterPro" id="IPR013785">
    <property type="entry name" value="Aldolase_TIM"/>
</dbReference>
<organism evidence="6 7">
    <name type="scientific">Natranaerovirga hydrolytica</name>
    <dbReference type="NCBI Taxonomy" id="680378"/>
    <lineage>
        <taxon>Bacteria</taxon>
        <taxon>Bacillati</taxon>
        <taxon>Bacillota</taxon>
        <taxon>Clostridia</taxon>
        <taxon>Lachnospirales</taxon>
        <taxon>Natranaerovirgaceae</taxon>
        <taxon>Natranaerovirga</taxon>
    </lineage>
</organism>
<dbReference type="PANTHER" id="PTHR32332">
    <property type="entry name" value="2-NITROPROPANE DIOXYGENASE"/>
    <property type="match status" value="1"/>
</dbReference>
<dbReference type="Proteomes" id="UP000294545">
    <property type="component" value="Unassembled WGS sequence"/>
</dbReference>
<evidence type="ECO:0000256" key="5">
    <source>
        <dbReference type="ARBA" id="ARBA00023002"/>
    </source>
</evidence>
<evidence type="ECO:0000313" key="7">
    <source>
        <dbReference type="Proteomes" id="UP000294545"/>
    </source>
</evidence>
<dbReference type="PANTHER" id="PTHR32332:SF18">
    <property type="entry name" value="2-NITROPROPANE DIOXYGENASE"/>
    <property type="match status" value="1"/>
</dbReference>
<dbReference type="GO" id="GO:0018580">
    <property type="term" value="F:nitronate monooxygenase activity"/>
    <property type="evidence" value="ECO:0007669"/>
    <property type="project" value="InterPro"/>
</dbReference>
<evidence type="ECO:0000256" key="1">
    <source>
        <dbReference type="ARBA" id="ARBA00003535"/>
    </source>
</evidence>
<dbReference type="Pfam" id="PF03060">
    <property type="entry name" value="NMO"/>
    <property type="match status" value="1"/>
</dbReference>
<keyword evidence="7" id="KW-1185">Reference proteome</keyword>
<evidence type="ECO:0000256" key="2">
    <source>
        <dbReference type="ARBA" id="ARBA00013457"/>
    </source>
</evidence>
<sequence>MEIKPLKLDDIEVKLPIIQGGMGIGVSREKLAAAVSNAGGIGVLSGAQIGYDEEDFYKNPFKANVRALKKHITEAKKNIKNGILGINFMVAQRYYDEYVKEAVDSGIDIIISGAGLPIKLPKLVEGTKVKIAPIVSSARALKLILKSWDKKYKTTADMVVVEGPKAGGHLGFSVEDIEKDIDFDGILLEVMNEVKAYEEKYHKHIPIIAAGGISNGYDIAKYLKLGVDGVQIATRFVTTQECDAHMNYKQKYIEAKKEDVTLVKSPVGLPGRALNNNFVKRLNNQERIVDDKCHLCISSCNPKEIPFCISKVLIDAVKGNADEGLMFCGEKAYLAKEITTVQEVMDELVEQIKEV</sequence>
<evidence type="ECO:0000313" key="6">
    <source>
        <dbReference type="EMBL" id="TCK90527.1"/>
    </source>
</evidence>
<dbReference type="CDD" id="cd04730">
    <property type="entry name" value="NPD_like"/>
    <property type="match status" value="1"/>
</dbReference>
<evidence type="ECO:0000256" key="3">
    <source>
        <dbReference type="ARBA" id="ARBA00022630"/>
    </source>
</evidence>
<gene>
    <name evidence="6" type="ORF">EDC19_2296</name>
</gene>
<proteinExistence type="predicted"/>
<dbReference type="GO" id="GO:0051213">
    <property type="term" value="F:dioxygenase activity"/>
    <property type="evidence" value="ECO:0007669"/>
    <property type="project" value="UniProtKB-KW"/>
</dbReference>
<keyword evidence="5" id="KW-0560">Oxidoreductase</keyword>
<reference evidence="6 7" key="1">
    <citation type="submission" date="2019-03" db="EMBL/GenBank/DDBJ databases">
        <title>Genomic Encyclopedia of Type Strains, Phase IV (KMG-IV): sequencing the most valuable type-strain genomes for metagenomic binning, comparative biology and taxonomic classification.</title>
        <authorList>
            <person name="Goeker M."/>
        </authorList>
    </citation>
    <scope>NUCLEOTIDE SEQUENCE [LARGE SCALE GENOMIC DNA]</scope>
    <source>
        <strain evidence="6 7">DSM 24176</strain>
    </source>
</reference>